<evidence type="ECO:0000256" key="1">
    <source>
        <dbReference type="SAM" id="MobiDB-lite"/>
    </source>
</evidence>
<accession>A0A2G1WJ95</accession>
<feature type="region of interest" description="Disordered" evidence="1">
    <location>
        <begin position="373"/>
        <end position="394"/>
    </location>
</feature>
<feature type="compositionally biased region" description="Pro residues" evidence="1">
    <location>
        <begin position="7"/>
        <end position="16"/>
    </location>
</feature>
<feature type="region of interest" description="Disordered" evidence="1">
    <location>
        <begin position="323"/>
        <end position="345"/>
    </location>
</feature>
<organism evidence="2 3">
    <name type="scientific">Halorubrum persicum</name>
    <dbReference type="NCBI Taxonomy" id="1383844"/>
    <lineage>
        <taxon>Archaea</taxon>
        <taxon>Methanobacteriati</taxon>
        <taxon>Methanobacteriota</taxon>
        <taxon>Stenosarchaea group</taxon>
        <taxon>Halobacteria</taxon>
        <taxon>Halobacteriales</taxon>
        <taxon>Haloferacaceae</taxon>
        <taxon>Halorubrum</taxon>
    </lineage>
</organism>
<feature type="region of interest" description="Disordered" evidence="1">
    <location>
        <begin position="1"/>
        <end position="20"/>
    </location>
</feature>
<feature type="compositionally biased region" description="Low complexity" evidence="1">
    <location>
        <begin position="382"/>
        <end position="392"/>
    </location>
</feature>
<evidence type="ECO:0000313" key="2">
    <source>
        <dbReference type="EMBL" id="PHQ38909.1"/>
    </source>
</evidence>
<protein>
    <submittedName>
        <fullName evidence="2">Uncharacterized protein</fullName>
    </submittedName>
</protein>
<reference evidence="2 3" key="1">
    <citation type="journal article" date="2014" name="Front. Microbiol.">
        <title>Population and genomic analysis of the genus Halorubrum.</title>
        <authorList>
            <person name="Fullmer M.S."/>
            <person name="Soucy S.M."/>
            <person name="Swithers K.S."/>
            <person name="Makkay A.M."/>
            <person name="Wheeler R."/>
            <person name="Ventosa A."/>
            <person name="Gogarten J.P."/>
            <person name="Papke R.T."/>
        </authorList>
    </citation>
    <scope>NUCLEOTIDE SEQUENCE [LARGE SCALE GENOMIC DNA]</scope>
    <source>
        <strain evidence="2 3">C49</strain>
    </source>
</reference>
<feature type="non-terminal residue" evidence="2">
    <location>
        <position position="1"/>
    </location>
</feature>
<dbReference type="EMBL" id="NHOA01000072">
    <property type="protein sequence ID" value="PHQ38909.1"/>
    <property type="molecule type" value="Genomic_DNA"/>
</dbReference>
<name>A0A2G1WJ95_9EURY</name>
<dbReference type="OrthoDB" id="323991at2157"/>
<gene>
    <name evidence="2" type="ORF">DJ69_09085</name>
</gene>
<proteinExistence type="predicted"/>
<comment type="caution">
    <text evidence="2">The sequence shown here is derived from an EMBL/GenBank/DDBJ whole genome shotgun (WGS) entry which is preliminary data.</text>
</comment>
<dbReference type="AlphaFoldDB" id="A0A2G1WJ95"/>
<dbReference type="Proteomes" id="UP000222824">
    <property type="component" value="Unassembled WGS sequence"/>
</dbReference>
<dbReference type="RefSeq" id="WP_218962310.1">
    <property type="nucleotide sequence ID" value="NZ_NHOA01000072.1"/>
</dbReference>
<sequence>LLDRPAFPEPPEPPLPEGFLRPDPEERLELLGDEVPVDPEVIAAIDPDRIVGPFLRCRDVFVPEWRTFVDVPDITFRVTQDVDGDGTQEPIYSEGFFDVRWDEGGSVNVELVADDDANSIPTCDGLTPENVECETPSIESIGLLSTDSSLYDDSSGYARRINRPKPTGPSASRPDGTAPFAGTLQLHGCHRFEEASYYRVLYSYDGGAERPFTGHEWHVPAIGRDPVHVQPTGTDGWYPILDIPYLESYYDETLNDNPLLFPFWVLNWNTRGYRNGTYDVRLQLADSNMDPLSTSAAASSITVDNRAPNLDISRLDWAPWPESRSEPPEGWNDITESCPRIERPPGEDIGIRVTFRAWGEHFRSVRASAHGCGRNPTLIKPSSGGSSNSYSYWHQSTSNRSHKQTLVFKLPATYQQGVYRIRLRGVSRAFNPAGGGPGPSKDWEYDNDHIDSHLNRLISVSDA</sequence>
<feature type="region of interest" description="Disordered" evidence="1">
    <location>
        <begin position="155"/>
        <end position="178"/>
    </location>
</feature>
<evidence type="ECO:0000313" key="3">
    <source>
        <dbReference type="Proteomes" id="UP000222824"/>
    </source>
</evidence>
<keyword evidence="3" id="KW-1185">Reference proteome</keyword>